<dbReference type="NCBIfam" id="TIGR00055">
    <property type="entry name" value="uppS"/>
    <property type="match status" value="1"/>
</dbReference>
<evidence type="ECO:0000256" key="5">
    <source>
        <dbReference type="ARBA" id="ARBA00022842"/>
    </source>
</evidence>
<dbReference type="GO" id="GO:0045547">
    <property type="term" value="F:ditrans,polycis-polyprenyl diphosphate synthase [(2E,6E)-farnesyl diphosphate specific] activity"/>
    <property type="evidence" value="ECO:0007669"/>
    <property type="project" value="TreeGrafter"/>
</dbReference>
<keyword evidence="6" id="KW-0472">Membrane</keyword>
<dbReference type="Gene3D" id="3.40.1180.10">
    <property type="entry name" value="Decaprenyl diphosphate synthase-like"/>
    <property type="match status" value="1"/>
</dbReference>
<dbReference type="AlphaFoldDB" id="A0AAV0T1Z4"/>
<evidence type="ECO:0000313" key="8">
    <source>
        <dbReference type="Proteomes" id="UP001162031"/>
    </source>
</evidence>
<dbReference type="SUPFAM" id="SSF64005">
    <property type="entry name" value="Undecaprenyl diphosphate synthase"/>
    <property type="match status" value="1"/>
</dbReference>
<keyword evidence="5" id="KW-0460">Magnesium</keyword>
<dbReference type="HAMAP" id="MF_01139">
    <property type="entry name" value="ISPT"/>
    <property type="match status" value="1"/>
</dbReference>
<comment type="similarity">
    <text evidence="2 6">Belongs to the UPP synthase family.</text>
</comment>
<name>A0AAV0T1Z4_HYABA</name>
<evidence type="ECO:0000256" key="4">
    <source>
        <dbReference type="ARBA" id="ARBA00022723"/>
    </source>
</evidence>
<dbReference type="PANTHER" id="PTHR10291:SF43">
    <property type="entry name" value="DEHYDRODOLICHYL DIPHOSPHATE SYNTHASE COMPLEX SUBUNIT DHDDS"/>
    <property type="match status" value="1"/>
</dbReference>
<keyword evidence="6" id="KW-1133">Transmembrane helix</keyword>
<protein>
    <recommendedName>
        <fullName evidence="6">Alkyl transferase</fullName>
        <ecNumber evidence="6">2.5.1.-</ecNumber>
    </recommendedName>
</protein>
<dbReference type="FunFam" id="3.40.1180.10:FF:000003">
    <property type="entry name" value="Isoprenyl transferase 2"/>
    <property type="match status" value="1"/>
</dbReference>
<dbReference type="PANTHER" id="PTHR10291">
    <property type="entry name" value="DEHYDRODOLICHYL DIPHOSPHATE SYNTHASE FAMILY MEMBER"/>
    <property type="match status" value="1"/>
</dbReference>
<dbReference type="EC" id="2.5.1.-" evidence="6"/>
<dbReference type="Proteomes" id="UP001162031">
    <property type="component" value="Unassembled WGS sequence"/>
</dbReference>
<proteinExistence type="inferred from homology"/>
<evidence type="ECO:0000256" key="6">
    <source>
        <dbReference type="RuleBase" id="RU363018"/>
    </source>
</evidence>
<keyword evidence="4" id="KW-0479">Metal-binding</keyword>
<evidence type="ECO:0000256" key="2">
    <source>
        <dbReference type="ARBA" id="ARBA00005432"/>
    </source>
</evidence>
<dbReference type="InterPro" id="IPR001441">
    <property type="entry name" value="UPP_synth-like"/>
</dbReference>
<evidence type="ECO:0000256" key="3">
    <source>
        <dbReference type="ARBA" id="ARBA00022679"/>
    </source>
</evidence>
<organism evidence="7 8">
    <name type="scientific">Hyaloperonospora brassicae</name>
    <name type="common">Brassica downy mildew</name>
    <name type="synonym">Peronospora brassicae</name>
    <dbReference type="NCBI Taxonomy" id="162125"/>
    <lineage>
        <taxon>Eukaryota</taxon>
        <taxon>Sar</taxon>
        <taxon>Stramenopiles</taxon>
        <taxon>Oomycota</taxon>
        <taxon>Peronosporomycetes</taxon>
        <taxon>Peronosporales</taxon>
        <taxon>Peronosporaceae</taxon>
        <taxon>Hyaloperonospora</taxon>
    </lineage>
</organism>
<keyword evidence="3 6" id="KW-0808">Transferase</keyword>
<reference evidence="7" key="1">
    <citation type="submission" date="2022-12" db="EMBL/GenBank/DDBJ databases">
        <authorList>
            <person name="Webb A."/>
        </authorList>
    </citation>
    <scope>NUCLEOTIDE SEQUENCE</scope>
    <source>
        <strain evidence="7">Hp1</strain>
    </source>
</reference>
<dbReference type="Pfam" id="PF01255">
    <property type="entry name" value="Prenyltransf"/>
    <property type="match status" value="1"/>
</dbReference>
<feature type="transmembrane region" description="Helical" evidence="6">
    <location>
        <begin position="46"/>
        <end position="69"/>
    </location>
</feature>
<evidence type="ECO:0000313" key="7">
    <source>
        <dbReference type="EMBL" id="CAI5710937.1"/>
    </source>
</evidence>
<sequence>MDENASSVAWRWESVGRQTLSQVDGSVDAHSLSFGLTRSFYNGFEMWWLAGMPMTLALVLTLLSFSLALGASSLGKSVYWSRLVPATVRQLVEWVSGPLRVGDGVVVEKMRTKGFTDATGMAMATTPGHIAVIMDGNRRYGKHKYGEGVKGHSDGSKTLVQFTGWCMDAGIQMLTVFAFSTENWNRGKAEVDALMQLFHQFMHEIVPEALKRGVRVRVLVSDGRNLPGYIVKVAEKIETETQHCTKFSLNLCVSYGARDEIVGACKKIAIEVINGETSVDDINEDLLSQRMLTAGLPDPDVLIRTSGELRISNFLLFQIAYSELIFIDKLWPEVTRDDVQDIVLEFSRRKRRFGK</sequence>
<dbReference type="GO" id="GO:0016094">
    <property type="term" value="P:polyprenol biosynthetic process"/>
    <property type="evidence" value="ECO:0007669"/>
    <property type="project" value="TreeGrafter"/>
</dbReference>
<dbReference type="InterPro" id="IPR036424">
    <property type="entry name" value="UPP_synth-like_sf"/>
</dbReference>
<dbReference type="GO" id="GO:0005783">
    <property type="term" value="C:endoplasmic reticulum"/>
    <property type="evidence" value="ECO:0007669"/>
    <property type="project" value="TreeGrafter"/>
</dbReference>
<evidence type="ECO:0000256" key="1">
    <source>
        <dbReference type="ARBA" id="ARBA00001946"/>
    </source>
</evidence>
<dbReference type="CDD" id="cd00475">
    <property type="entry name" value="Cis_IPPS"/>
    <property type="match status" value="1"/>
</dbReference>
<dbReference type="GO" id="GO:0046872">
    <property type="term" value="F:metal ion binding"/>
    <property type="evidence" value="ECO:0007669"/>
    <property type="project" value="UniProtKB-KW"/>
</dbReference>
<keyword evidence="8" id="KW-1185">Reference proteome</keyword>
<gene>
    <name evidence="7" type="ORF">HBR001_LOCUS561</name>
</gene>
<keyword evidence="6" id="KW-0812">Transmembrane</keyword>
<comment type="cofactor">
    <cofactor evidence="1">
        <name>Mg(2+)</name>
        <dbReference type="ChEBI" id="CHEBI:18420"/>
    </cofactor>
</comment>
<accession>A0AAV0T1Z4</accession>
<comment type="caution">
    <text evidence="7">The sequence shown here is derived from an EMBL/GenBank/DDBJ whole genome shotgun (WGS) entry which is preliminary data.</text>
</comment>
<dbReference type="EMBL" id="CANTFL010000076">
    <property type="protein sequence ID" value="CAI5710937.1"/>
    <property type="molecule type" value="Genomic_DNA"/>
</dbReference>